<protein>
    <submittedName>
        <fullName evidence="3">Uncharacterized protein</fullName>
    </submittedName>
</protein>
<reference evidence="3 4" key="1">
    <citation type="submission" date="2022-09" db="EMBL/GenBank/DDBJ databases">
        <authorList>
            <person name="Palmer J.M."/>
        </authorList>
    </citation>
    <scope>NUCLEOTIDE SEQUENCE [LARGE SCALE GENOMIC DNA]</scope>
    <source>
        <strain evidence="3 4">DSM 7382</strain>
    </source>
</reference>
<feature type="region of interest" description="Disordered" evidence="1">
    <location>
        <begin position="197"/>
        <end position="225"/>
    </location>
</feature>
<feature type="transmembrane region" description="Helical" evidence="2">
    <location>
        <begin position="38"/>
        <end position="58"/>
    </location>
</feature>
<evidence type="ECO:0000313" key="4">
    <source>
        <dbReference type="Proteomes" id="UP001385951"/>
    </source>
</evidence>
<gene>
    <name evidence="3" type="ORF">QCA50_005886</name>
</gene>
<feature type="transmembrane region" description="Helical" evidence="2">
    <location>
        <begin position="113"/>
        <end position="136"/>
    </location>
</feature>
<name>A0AAW0GBP1_9APHY</name>
<dbReference type="Proteomes" id="UP001385951">
    <property type="component" value="Unassembled WGS sequence"/>
</dbReference>
<keyword evidence="4" id="KW-1185">Reference proteome</keyword>
<accession>A0AAW0GBP1</accession>
<keyword evidence="2" id="KW-0472">Membrane</keyword>
<proteinExistence type="predicted"/>
<evidence type="ECO:0000313" key="3">
    <source>
        <dbReference type="EMBL" id="KAK7690786.1"/>
    </source>
</evidence>
<feature type="transmembrane region" description="Helical" evidence="2">
    <location>
        <begin position="12"/>
        <end position="31"/>
    </location>
</feature>
<sequence>MSDELGLTSDEAIVLISQLHIQNVIVTIALMGVIIRTVFVAADALVLGLTLWKTIYIFKEDAQVRANSKLTTTLAYGGSIQFSVLLILNILAALLDVLAIAGDGSIASYSSSFIYIQQVLTPIILSHFILSLHSIYHTSNNSTQSTSKQSSLQFASAIEGNMGASLSASSREEHEEEMEDIQYSDYPFSTGLAKSKEIDVSESVGETPEAGPSGITHDFEPSSSHIEGIEEFELQEIV</sequence>
<organism evidence="3 4">
    <name type="scientific">Cerrena zonata</name>
    <dbReference type="NCBI Taxonomy" id="2478898"/>
    <lineage>
        <taxon>Eukaryota</taxon>
        <taxon>Fungi</taxon>
        <taxon>Dikarya</taxon>
        <taxon>Basidiomycota</taxon>
        <taxon>Agaricomycotina</taxon>
        <taxon>Agaricomycetes</taxon>
        <taxon>Polyporales</taxon>
        <taxon>Cerrenaceae</taxon>
        <taxon>Cerrena</taxon>
    </lineage>
</organism>
<evidence type="ECO:0000256" key="1">
    <source>
        <dbReference type="SAM" id="MobiDB-lite"/>
    </source>
</evidence>
<dbReference type="AlphaFoldDB" id="A0AAW0GBP1"/>
<comment type="caution">
    <text evidence="3">The sequence shown here is derived from an EMBL/GenBank/DDBJ whole genome shotgun (WGS) entry which is preliminary data.</text>
</comment>
<keyword evidence="2" id="KW-0812">Transmembrane</keyword>
<keyword evidence="2" id="KW-1133">Transmembrane helix</keyword>
<dbReference type="EMBL" id="JASBNA010000006">
    <property type="protein sequence ID" value="KAK7690786.1"/>
    <property type="molecule type" value="Genomic_DNA"/>
</dbReference>
<feature type="transmembrane region" description="Helical" evidence="2">
    <location>
        <begin position="78"/>
        <end position="101"/>
    </location>
</feature>
<evidence type="ECO:0000256" key="2">
    <source>
        <dbReference type="SAM" id="Phobius"/>
    </source>
</evidence>